<protein>
    <submittedName>
        <fullName evidence="2">Uncharacterized protein</fullName>
    </submittedName>
</protein>
<sequence>MTTDPDDEHGEILRRALHAEAETVTPVGDGLERIRARIADGHGRRFGLGRFGLARYGVNFDRLTVNWARPVLAVAAAMVIAGLGVTAPQTIDLIQQSVGSNGPADEGRDAAEGEHASTEGDPQFPAPPSPGISGADAPSASQTPSSTASPGMSACRIPPVGTPTPAATPGTQSAVAPPVTPCPSRSPSQTPTTSPSPTTPTPSNPGDPTEQPTPSTTSEEPRTSNGEDGAPAGGGP</sequence>
<proteinExistence type="predicted"/>
<dbReference type="EMBL" id="QVNQ01000003">
    <property type="protein sequence ID" value="RFS85602.1"/>
    <property type="molecule type" value="Genomic_DNA"/>
</dbReference>
<keyword evidence="3" id="KW-1185">Reference proteome</keyword>
<feature type="region of interest" description="Disordered" evidence="1">
    <location>
        <begin position="97"/>
        <end position="236"/>
    </location>
</feature>
<accession>A0A372GKA5</accession>
<organism evidence="2 3">
    <name type="scientific">Actinomadura spongiicola</name>
    <dbReference type="NCBI Taxonomy" id="2303421"/>
    <lineage>
        <taxon>Bacteria</taxon>
        <taxon>Bacillati</taxon>
        <taxon>Actinomycetota</taxon>
        <taxon>Actinomycetes</taxon>
        <taxon>Streptosporangiales</taxon>
        <taxon>Thermomonosporaceae</taxon>
        <taxon>Actinomadura</taxon>
    </lineage>
</organism>
<dbReference type="OrthoDB" id="3483857at2"/>
<dbReference type="AlphaFoldDB" id="A0A372GKA5"/>
<reference evidence="2 3" key="1">
    <citation type="submission" date="2018-08" db="EMBL/GenBank/DDBJ databases">
        <title>Actinomadura spongicola sp. nov., isolated from marine sponge Leucetta chagosensis.</title>
        <authorList>
            <person name="Li L."/>
            <person name="Lin H.W."/>
        </authorList>
    </citation>
    <scope>NUCLEOTIDE SEQUENCE [LARGE SCALE GENOMIC DNA]</scope>
    <source>
        <strain evidence="2 3">LHW52907</strain>
    </source>
</reference>
<feature type="compositionally biased region" description="Low complexity" evidence="1">
    <location>
        <begin position="137"/>
        <end position="150"/>
    </location>
</feature>
<name>A0A372GKA5_9ACTN</name>
<evidence type="ECO:0000313" key="3">
    <source>
        <dbReference type="Proteomes" id="UP000262882"/>
    </source>
</evidence>
<gene>
    <name evidence="2" type="ORF">D0T12_11330</name>
</gene>
<evidence type="ECO:0000256" key="1">
    <source>
        <dbReference type="SAM" id="MobiDB-lite"/>
    </source>
</evidence>
<feature type="compositionally biased region" description="Low complexity" evidence="1">
    <location>
        <begin position="182"/>
        <end position="196"/>
    </location>
</feature>
<feature type="compositionally biased region" description="Low complexity" evidence="1">
    <location>
        <begin position="206"/>
        <end position="218"/>
    </location>
</feature>
<dbReference type="Proteomes" id="UP000262882">
    <property type="component" value="Unassembled WGS sequence"/>
</dbReference>
<comment type="caution">
    <text evidence="2">The sequence shown here is derived from an EMBL/GenBank/DDBJ whole genome shotgun (WGS) entry which is preliminary data.</text>
</comment>
<evidence type="ECO:0000313" key="2">
    <source>
        <dbReference type="EMBL" id="RFS85602.1"/>
    </source>
</evidence>
<dbReference type="RefSeq" id="WP_117399459.1">
    <property type="nucleotide sequence ID" value="NZ_QVNQ01000003.1"/>
</dbReference>
<feature type="compositionally biased region" description="Basic and acidic residues" evidence="1">
    <location>
        <begin position="105"/>
        <end position="118"/>
    </location>
</feature>